<dbReference type="InterPro" id="IPR001647">
    <property type="entry name" value="HTH_TetR"/>
</dbReference>
<reference evidence="6 7" key="1">
    <citation type="submission" date="2021-06" db="EMBL/GenBank/DDBJ databases">
        <title>Actinomycetes sequencing.</title>
        <authorList>
            <person name="Shan Q."/>
        </authorList>
    </citation>
    <scope>NUCLEOTIDE SEQUENCE [LARGE SCALE GENOMIC DNA]</scope>
    <source>
        <strain evidence="6 7">NEAU-G5</strain>
    </source>
</reference>
<dbReference type="SUPFAM" id="SSF46689">
    <property type="entry name" value="Homeodomain-like"/>
    <property type="match status" value="1"/>
</dbReference>
<keyword evidence="2 4" id="KW-0238">DNA-binding</keyword>
<dbReference type="PROSITE" id="PS50977">
    <property type="entry name" value="HTH_TETR_2"/>
    <property type="match status" value="1"/>
</dbReference>
<dbReference type="Gene3D" id="1.10.357.10">
    <property type="entry name" value="Tetracycline Repressor, domain 2"/>
    <property type="match status" value="1"/>
</dbReference>
<dbReference type="Proteomes" id="UP000733379">
    <property type="component" value="Unassembled WGS sequence"/>
</dbReference>
<dbReference type="InterPro" id="IPR009057">
    <property type="entry name" value="Homeodomain-like_sf"/>
</dbReference>
<gene>
    <name evidence="6" type="ORF">KO481_10475</name>
</gene>
<evidence type="ECO:0000256" key="2">
    <source>
        <dbReference type="ARBA" id="ARBA00023125"/>
    </source>
</evidence>
<dbReference type="PANTHER" id="PTHR47506">
    <property type="entry name" value="TRANSCRIPTIONAL REGULATORY PROTEIN"/>
    <property type="match status" value="1"/>
</dbReference>
<feature type="DNA-binding region" description="H-T-H motif" evidence="4">
    <location>
        <begin position="29"/>
        <end position="48"/>
    </location>
</feature>
<evidence type="ECO:0000259" key="5">
    <source>
        <dbReference type="PROSITE" id="PS50977"/>
    </source>
</evidence>
<dbReference type="RefSeq" id="WP_215916860.1">
    <property type="nucleotide sequence ID" value="NZ_JAHKNI010000003.1"/>
</dbReference>
<feature type="domain" description="HTH tetR-type" evidence="5">
    <location>
        <begin position="6"/>
        <end position="66"/>
    </location>
</feature>
<dbReference type="PRINTS" id="PR00455">
    <property type="entry name" value="HTHTETR"/>
</dbReference>
<dbReference type="PANTHER" id="PTHR47506:SF6">
    <property type="entry name" value="HTH-TYPE TRANSCRIPTIONAL REPRESSOR NEMR"/>
    <property type="match status" value="1"/>
</dbReference>
<evidence type="ECO:0000313" key="6">
    <source>
        <dbReference type="EMBL" id="MBU3061948.1"/>
    </source>
</evidence>
<keyword evidence="3" id="KW-0804">Transcription</keyword>
<name>A0ABS6AY64_9NOCA</name>
<evidence type="ECO:0000256" key="3">
    <source>
        <dbReference type="ARBA" id="ARBA00023163"/>
    </source>
</evidence>
<sequence>MPRSAEPGRNALLAAGVDVAEREGLRGLSVNAVVAAAGMAKGSFYHHFANRRGYVVALHGAYHEQLTQVITAAIAELEPGARRLRVGMAAYLDACLHTRGTKAFLAQSRTDTDLIDEVDARNRVFATLIEPDVASLGWTDPAAVAHLVIAMVAEVALAELYSGGRRDELRAAAMALLQRRP</sequence>
<dbReference type="Pfam" id="PF00440">
    <property type="entry name" value="TetR_N"/>
    <property type="match status" value="1"/>
</dbReference>
<comment type="caution">
    <text evidence="6">The sequence shown here is derived from an EMBL/GenBank/DDBJ whole genome shotgun (WGS) entry which is preliminary data.</text>
</comment>
<evidence type="ECO:0000256" key="4">
    <source>
        <dbReference type="PROSITE-ProRule" id="PRU00335"/>
    </source>
</evidence>
<keyword evidence="1" id="KW-0805">Transcription regulation</keyword>
<organism evidence="6 7">
    <name type="scientific">Nocardia albiluteola</name>
    <dbReference type="NCBI Taxonomy" id="2842303"/>
    <lineage>
        <taxon>Bacteria</taxon>
        <taxon>Bacillati</taxon>
        <taxon>Actinomycetota</taxon>
        <taxon>Actinomycetes</taxon>
        <taxon>Mycobacteriales</taxon>
        <taxon>Nocardiaceae</taxon>
        <taxon>Nocardia</taxon>
    </lineage>
</organism>
<proteinExistence type="predicted"/>
<dbReference type="EMBL" id="JAHKNI010000003">
    <property type="protein sequence ID" value="MBU3061948.1"/>
    <property type="molecule type" value="Genomic_DNA"/>
</dbReference>
<evidence type="ECO:0000256" key="1">
    <source>
        <dbReference type="ARBA" id="ARBA00023015"/>
    </source>
</evidence>
<protein>
    <submittedName>
        <fullName evidence="6">TetR/AcrR family transcriptional regulator</fullName>
    </submittedName>
</protein>
<evidence type="ECO:0000313" key="7">
    <source>
        <dbReference type="Proteomes" id="UP000733379"/>
    </source>
</evidence>
<accession>A0ABS6AY64</accession>
<keyword evidence="7" id="KW-1185">Reference proteome</keyword>